<evidence type="ECO:0000313" key="3">
    <source>
        <dbReference type="Proteomes" id="UP001221142"/>
    </source>
</evidence>
<gene>
    <name evidence="2" type="ORF">FB45DRAFT_845865</name>
</gene>
<evidence type="ECO:0000256" key="1">
    <source>
        <dbReference type="SAM" id="MobiDB-lite"/>
    </source>
</evidence>
<reference evidence="2" key="1">
    <citation type="submission" date="2023-03" db="EMBL/GenBank/DDBJ databases">
        <title>Massive genome expansion in bonnet fungi (Mycena s.s.) driven by repeated elements and novel gene families across ecological guilds.</title>
        <authorList>
            <consortium name="Lawrence Berkeley National Laboratory"/>
            <person name="Harder C.B."/>
            <person name="Miyauchi S."/>
            <person name="Viragh M."/>
            <person name="Kuo A."/>
            <person name="Thoen E."/>
            <person name="Andreopoulos B."/>
            <person name="Lu D."/>
            <person name="Skrede I."/>
            <person name="Drula E."/>
            <person name="Henrissat B."/>
            <person name="Morin E."/>
            <person name="Kohler A."/>
            <person name="Barry K."/>
            <person name="LaButti K."/>
            <person name="Morin E."/>
            <person name="Salamov A."/>
            <person name="Lipzen A."/>
            <person name="Mereny Z."/>
            <person name="Hegedus B."/>
            <person name="Baldrian P."/>
            <person name="Stursova M."/>
            <person name="Weitz H."/>
            <person name="Taylor A."/>
            <person name="Grigoriev I.V."/>
            <person name="Nagy L.G."/>
            <person name="Martin F."/>
            <person name="Kauserud H."/>
        </authorList>
    </citation>
    <scope>NUCLEOTIDE SEQUENCE</scope>
    <source>
        <strain evidence="2">9284</strain>
    </source>
</reference>
<proteinExistence type="predicted"/>
<dbReference type="Proteomes" id="UP001221142">
    <property type="component" value="Unassembled WGS sequence"/>
</dbReference>
<dbReference type="AlphaFoldDB" id="A0AAD7B380"/>
<comment type="caution">
    <text evidence="2">The sequence shown here is derived from an EMBL/GenBank/DDBJ whole genome shotgun (WGS) entry which is preliminary data.</text>
</comment>
<evidence type="ECO:0008006" key="4">
    <source>
        <dbReference type="Google" id="ProtNLM"/>
    </source>
</evidence>
<accession>A0AAD7B380</accession>
<feature type="region of interest" description="Disordered" evidence="1">
    <location>
        <begin position="1"/>
        <end position="35"/>
    </location>
</feature>
<protein>
    <recommendedName>
        <fullName evidence="4">Nucleotidyltransferase</fullName>
    </recommendedName>
</protein>
<name>A0AAD7B380_9AGAR</name>
<sequence>MNQGQPLDAAPPAAPAASQRRNPRPPRKTNAERAATEQEHLNLVMTAAHTTIRILVQNNCYAAVFGSLACNLYGNSRCPKDADILVFPPAGVTTDAEAIKRLLVATAPRQFYLKNARDPAATYRILWFHLPPRRRETKVDILIPGTSGMSLPVIPVPRIRWASGVPLAPFPFILLHKLKGWADHRDAPETFKRARQATDAADVRRLLEITTETRVLEMLAEWWKDQELFDEALQTDSVDRVRQYCLEFPGRAPRWRALGFDVPELTPPAATQ</sequence>
<dbReference type="EMBL" id="JARKIF010000043">
    <property type="protein sequence ID" value="KAJ7608720.1"/>
    <property type="molecule type" value="Genomic_DNA"/>
</dbReference>
<evidence type="ECO:0000313" key="2">
    <source>
        <dbReference type="EMBL" id="KAJ7608720.1"/>
    </source>
</evidence>
<dbReference type="Gene3D" id="3.30.460.40">
    <property type="match status" value="1"/>
</dbReference>
<keyword evidence="3" id="KW-1185">Reference proteome</keyword>
<organism evidence="2 3">
    <name type="scientific">Roridomyces roridus</name>
    <dbReference type="NCBI Taxonomy" id="1738132"/>
    <lineage>
        <taxon>Eukaryota</taxon>
        <taxon>Fungi</taxon>
        <taxon>Dikarya</taxon>
        <taxon>Basidiomycota</taxon>
        <taxon>Agaricomycotina</taxon>
        <taxon>Agaricomycetes</taxon>
        <taxon>Agaricomycetidae</taxon>
        <taxon>Agaricales</taxon>
        <taxon>Marasmiineae</taxon>
        <taxon>Mycenaceae</taxon>
        <taxon>Roridomyces</taxon>
    </lineage>
</organism>